<dbReference type="SMART" id="SM00066">
    <property type="entry name" value="GAL4"/>
    <property type="match status" value="1"/>
</dbReference>
<sequence length="109" mass="12679">MSEIPQFANGGIINFDNQLRICMDHRKRSRNRATQSCLHCRANKRKVRRQLVHRPCQRCIKLGMTGLCVYEVEDLDARDDPNISESTRLRNRIAELEILVRELRGLSSS</sequence>
<dbReference type="Proteomes" id="UP000294933">
    <property type="component" value="Unassembled WGS sequence"/>
</dbReference>
<dbReference type="CDD" id="cd00067">
    <property type="entry name" value="GAL4"/>
    <property type="match status" value="1"/>
</dbReference>
<gene>
    <name evidence="4" type="ORF">BD410DRAFT_717935</name>
</gene>
<dbReference type="PANTHER" id="PTHR31001:SF81">
    <property type="entry name" value="ZN(II)2CYS6 TRANSCRIPTION FACTOR"/>
    <property type="match status" value="1"/>
</dbReference>
<dbReference type="PROSITE" id="PS50048">
    <property type="entry name" value="ZN2_CY6_FUNGAL_2"/>
    <property type="match status" value="1"/>
</dbReference>
<reference evidence="4 5" key="1">
    <citation type="submission" date="2018-06" db="EMBL/GenBank/DDBJ databases">
        <title>A transcriptomic atlas of mushroom development highlights an independent origin of complex multicellularity.</title>
        <authorList>
            <consortium name="DOE Joint Genome Institute"/>
            <person name="Krizsan K."/>
            <person name="Almasi E."/>
            <person name="Merenyi Z."/>
            <person name="Sahu N."/>
            <person name="Viragh M."/>
            <person name="Koszo T."/>
            <person name="Mondo S."/>
            <person name="Kiss B."/>
            <person name="Balint B."/>
            <person name="Kues U."/>
            <person name="Barry K."/>
            <person name="Hegedus J.C."/>
            <person name="Henrissat B."/>
            <person name="Johnson J."/>
            <person name="Lipzen A."/>
            <person name="Ohm R."/>
            <person name="Nagy I."/>
            <person name="Pangilinan J."/>
            <person name="Yan J."/>
            <person name="Xiong Y."/>
            <person name="Grigoriev I.V."/>
            <person name="Hibbett D.S."/>
            <person name="Nagy L.G."/>
        </authorList>
    </citation>
    <scope>NUCLEOTIDE SEQUENCE [LARGE SCALE GENOMIC DNA]</scope>
    <source>
        <strain evidence="4 5">SZMC22713</strain>
    </source>
</reference>
<evidence type="ECO:0000256" key="1">
    <source>
        <dbReference type="ARBA" id="ARBA00004123"/>
    </source>
</evidence>
<feature type="non-terminal residue" evidence="4">
    <location>
        <position position="109"/>
    </location>
</feature>
<organism evidence="4 5">
    <name type="scientific">Rickenella mellea</name>
    <dbReference type="NCBI Taxonomy" id="50990"/>
    <lineage>
        <taxon>Eukaryota</taxon>
        <taxon>Fungi</taxon>
        <taxon>Dikarya</taxon>
        <taxon>Basidiomycota</taxon>
        <taxon>Agaricomycotina</taxon>
        <taxon>Agaricomycetes</taxon>
        <taxon>Hymenochaetales</taxon>
        <taxon>Rickenellaceae</taxon>
        <taxon>Rickenella</taxon>
    </lineage>
</organism>
<evidence type="ECO:0000313" key="4">
    <source>
        <dbReference type="EMBL" id="TDL25375.1"/>
    </source>
</evidence>
<evidence type="ECO:0000259" key="3">
    <source>
        <dbReference type="PROSITE" id="PS50048"/>
    </source>
</evidence>
<name>A0A4Y7QD93_9AGAM</name>
<evidence type="ECO:0000313" key="5">
    <source>
        <dbReference type="Proteomes" id="UP000294933"/>
    </source>
</evidence>
<keyword evidence="5" id="KW-1185">Reference proteome</keyword>
<dbReference type="Pfam" id="PF00172">
    <property type="entry name" value="Zn_clus"/>
    <property type="match status" value="1"/>
</dbReference>
<dbReference type="SUPFAM" id="SSF57701">
    <property type="entry name" value="Zn2/Cys6 DNA-binding domain"/>
    <property type="match status" value="1"/>
</dbReference>
<dbReference type="Gene3D" id="4.10.240.10">
    <property type="entry name" value="Zn(2)-C6 fungal-type DNA-binding domain"/>
    <property type="match status" value="1"/>
</dbReference>
<dbReference type="OrthoDB" id="2269373at2759"/>
<keyword evidence="2" id="KW-0539">Nucleus</keyword>
<dbReference type="GO" id="GO:0005634">
    <property type="term" value="C:nucleus"/>
    <property type="evidence" value="ECO:0007669"/>
    <property type="project" value="UniProtKB-SubCell"/>
</dbReference>
<dbReference type="GO" id="GO:0008270">
    <property type="term" value="F:zinc ion binding"/>
    <property type="evidence" value="ECO:0007669"/>
    <property type="project" value="InterPro"/>
</dbReference>
<dbReference type="InterPro" id="IPR036864">
    <property type="entry name" value="Zn2-C6_fun-type_DNA-bd_sf"/>
</dbReference>
<accession>A0A4Y7QD93</accession>
<dbReference type="InterPro" id="IPR050613">
    <property type="entry name" value="Sec_Metabolite_Reg"/>
</dbReference>
<dbReference type="PANTHER" id="PTHR31001">
    <property type="entry name" value="UNCHARACTERIZED TRANSCRIPTIONAL REGULATORY PROTEIN"/>
    <property type="match status" value="1"/>
</dbReference>
<comment type="subcellular location">
    <subcellularLocation>
        <location evidence="1">Nucleus</location>
    </subcellularLocation>
</comment>
<dbReference type="VEuPathDB" id="FungiDB:BD410DRAFT_717935"/>
<dbReference type="EMBL" id="ML170164">
    <property type="protein sequence ID" value="TDL25375.1"/>
    <property type="molecule type" value="Genomic_DNA"/>
</dbReference>
<dbReference type="InterPro" id="IPR001138">
    <property type="entry name" value="Zn2Cys6_DnaBD"/>
</dbReference>
<dbReference type="GO" id="GO:0000981">
    <property type="term" value="F:DNA-binding transcription factor activity, RNA polymerase II-specific"/>
    <property type="evidence" value="ECO:0007669"/>
    <property type="project" value="InterPro"/>
</dbReference>
<feature type="domain" description="Zn(2)-C6 fungal-type" evidence="3">
    <location>
        <begin position="36"/>
        <end position="70"/>
    </location>
</feature>
<dbReference type="AlphaFoldDB" id="A0A4Y7QD93"/>
<evidence type="ECO:0000256" key="2">
    <source>
        <dbReference type="ARBA" id="ARBA00023242"/>
    </source>
</evidence>
<protein>
    <recommendedName>
        <fullName evidence="3">Zn(2)-C6 fungal-type domain-containing protein</fullName>
    </recommendedName>
</protein>
<dbReference type="STRING" id="50990.A0A4Y7QD93"/>
<proteinExistence type="predicted"/>